<evidence type="ECO:0000313" key="3">
    <source>
        <dbReference type="Proteomes" id="UP000078343"/>
    </source>
</evidence>
<dbReference type="AlphaFoldDB" id="A0A178ZRY4"/>
<accession>A0A178ZRY4</accession>
<reference evidence="2 3" key="1">
    <citation type="submission" date="2016-04" db="EMBL/GenBank/DDBJ databases">
        <title>Draft genome of Fonsecaea erecta CBS 125763.</title>
        <authorList>
            <person name="Weiss V.A."/>
            <person name="Vicente V.A."/>
            <person name="Raittz R.T."/>
            <person name="Moreno L.F."/>
            <person name="De Souza E.M."/>
            <person name="Pedrosa F.O."/>
            <person name="Steffens M.B."/>
            <person name="Faoro H."/>
            <person name="Tadra-Sfeir M.Z."/>
            <person name="Najafzadeh M.J."/>
            <person name="Felipe M.S."/>
            <person name="Teixeira M."/>
            <person name="Sun J."/>
            <person name="Xi L."/>
            <person name="Gomes R."/>
            <person name="De Azevedo C.M."/>
            <person name="Salgado C.G."/>
            <person name="Da Silva M.B."/>
            <person name="Nascimento M.F."/>
            <person name="Queiroz-Telles F."/>
            <person name="Attili D.S."/>
            <person name="Gorbushina A."/>
        </authorList>
    </citation>
    <scope>NUCLEOTIDE SEQUENCE [LARGE SCALE GENOMIC DNA]</scope>
    <source>
        <strain evidence="2 3">CBS 125763</strain>
    </source>
</reference>
<dbReference type="EMBL" id="LVYI01000002">
    <property type="protein sequence ID" value="OAP62567.1"/>
    <property type="molecule type" value="Genomic_DNA"/>
</dbReference>
<dbReference type="STRING" id="1367422.A0A178ZRY4"/>
<feature type="domain" description="FAD dependent oxidoreductase" evidence="1">
    <location>
        <begin position="41"/>
        <end position="427"/>
    </location>
</feature>
<evidence type="ECO:0000313" key="2">
    <source>
        <dbReference type="EMBL" id="OAP62567.1"/>
    </source>
</evidence>
<dbReference type="RefSeq" id="XP_018695934.1">
    <property type="nucleotide sequence ID" value="XM_018833310.1"/>
</dbReference>
<dbReference type="OrthoDB" id="429143at2759"/>
<organism evidence="2 3">
    <name type="scientific">Fonsecaea erecta</name>
    <dbReference type="NCBI Taxonomy" id="1367422"/>
    <lineage>
        <taxon>Eukaryota</taxon>
        <taxon>Fungi</taxon>
        <taxon>Dikarya</taxon>
        <taxon>Ascomycota</taxon>
        <taxon>Pezizomycotina</taxon>
        <taxon>Eurotiomycetes</taxon>
        <taxon>Chaetothyriomycetidae</taxon>
        <taxon>Chaetothyriales</taxon>
        <taxon>Herpotrichiellaceae</taxon>
        <taxon>Fonsecaea</taxon>
    </lineage>
</organism>
<dbReference type="SUPFAM" id="SSF51905">
    <property type="entry name" value="FAD/NAD(P)-binding domain"/>
    <property type="match status" value="1"/>
</dbReference>
<dbReference type="Proteomes" id="UP000078343">
    <property type="component" value="Unassembled WGS sequence"/>
</dbReference>
<dbReference type="PANTHER" id="PTHR13847">
    <property type="entry name" value="SARCOSINE DEHYDROGENASE-RELATED"/>
    <property type="match status" value="1"/>
</dbReference>
<dbReference type="PANTHER" id="PTHR13847:SF279">
    <property type="entry name" value="FAD DEPENDENT OXIDOREDUCTASE DOMAIN-CONTAINING PROTEIN-RELATED"/>
    <property type="match status" value="1"/>
</dbReference>
<dbReference type="GeneID" id="30005964"/>
<dbReference type="Gene3D" id="3.30.9.10">
    <property type="entry name" value="D-Amino Acid Oxidase, subunit A, domain 2"/>
    <property type="match status" value="1"/>
</dbReference>
<name>A0A178ZRY4_9EURO</name>
<keyword evidence="3" id="KW-1185">Reference proteome</keyword>
<gene>
    <name evidence="2" type="ORF">AYL99_01794</name>
</gene>
<dbReference type="Gene3D" id="3.50.50.60">
    <property type="entry name" value="FAD/NAD(P)-binding domain"/>
    <property type="match status" value="1"/>
</dbReference>
<evidence type="ECO:0000259" key="1">
    <source>
        <dbReference type="Pfam" id="PF01266"/>
    </source>
</evidence>
<dbReference type="GO" id="GO:0005737">
    <property type="term" value="C:cytoplasm"/>
    <property type="evidence" value="ECO:0007669"/>
    <property type="project" value="TreeGrafter"/>
</dbReference>
<dbReference type="InterPro" id="IPR006076">
    <property type="entry name" value="FAD-dep_OxRdtase"/>
</dbReference>
<dbReference type="Pfam" id="PF01266">
    <property type="entry name" value="DAO"/>
    <property type="match status" value="1"/>
</dbReference>
<dbReference type="InterPro" id="IPR036188">
    <property type="entry name" value="FAD/NAD-bd_sf"/>
</dbReference>
<protein>
    <recommendedName>
        <fullName evidence="1">FAD dependent oxidoreductase domain-containing protein</fullName>
    </recommendedName>
</protein>
<sequence length="468" mass="50899">MTNHLLLPVAGPMQSYWQQEGQKYHDAVGDNIVDLPSSCEVAIVGGGYSGIATAYHLLHLDHPPASVVLLEAREPCSGATGRNGGNLRPDLFLGPARLCKRFEPSAAFEIMQFETDHLSMIKDLIFEEVIDCDFCETTSLLVLTTLDQVAAAREMYDTLKQAPQFDKTVSNDLTFYVGDDAPRRTGMAEAKGYVAMPAAHLSPYKLLMALLRRCMDKGLALKSHTPVLSVRSAGHEGHILTTETGATTTAHKVIYATNAYTSALLPEYSNAIIPCKGLACRIAGPEGKMLPGLPTSSILSMEQDPASDATGYNYMIQLADNTIVVGGAHHTYKKGEPESWYNNADDSHTIEEAQRYFEADFMQRAFIGWETTYAQVNQVWTGIMGYSADSLPHIGSIPNRPGSFVLAGFNGHGMPVIFKAAKELAAMVKQGLEYEQTALPALYKTTGERLASTRNDILGGRGLKVRGT</sequence>
<proteinExistence type="predicted"/>
<comment type="caution">
    <text evidence="2">The sequence shown here is derived from an EMBL/GenBank/DDBJ whole genome shotgun (WGS) entry which is preliminary data.</text>
</comment>